<reference evidence="2 3" key="1">
    <citation type="submission" date="2019-07" db="EMBL/GenBank/DDBJ databases">
        <title>Whole genome shotgun sequence of Cellulomonas persica NBRC 101101.</title>
        <authorList>
            <person name="Hosoyama A."/>
            <person name="Uohara A."/>
            <person name="Ohji S."/>
            <person name="Ichikawa N."/>
        </authorList>
    </citation>
    <scope>NUCLEOTIDE SEQUENCE [LARGE SCALE GENOMIC DNA]</scope>
    <source>
        <strain evidence="2 3">NBRC 101101</strain>
    </source>
</reference>
<evidence type="ECO:0000313" key="2">
    <source>
        <dbReference type="EMBL" id="GEK17004.1"/>
    </source>
</evidence>
<dbReference type="GO" id="GO:0004534">
    <property type="term" value="F:5'-3' RNA exonuclease activity"/>
    <property type="evidence" value="ECO:0007669"/>
    <property type="project" value="TreeGrafter"/>
</dbReference>
<evidence type="ECO:0000313" key="3">
    <source>
        <dbReference type="Proteomes" id="UP000321386"/>
    </source>
</evidence>
<evidence type="ECO:0000259" key="1">
    <source>
        <dbReference type="SMART" id="SM00481"/>
    </source>
</evidence>
<dbReference type="EMBL" id="BJUA01000003">
    <property type="protein sequence ID" value="GEK17004.1"/>
    <property type="molecule type" value="Genomic_DNA"/>
</dbReference>
<keyword evidence="3" id="KW-1185">Reference proteome</keyword>
<dbReference type="InterPro" id="IPR003141">
    <property type="entry name" value="Pol/His_phosphatase_N"/>
</dbReference>
<dbReference type="PANTHER" id="PTHR42924:SF3">
    <property type="entry name" value="POLYMERASE_HISTIDINOL PHOSPHATASE N-TERMINAL DOMAIN-CONTAINING PROTEIN"/>
    <property type="match status" value="1"/>
</dbReference>
<name>A0A510UQR3_9CELL</name>
<proteinExistence type="predicted"/>
<gene>
    <name evidence="2" type="ORF">CPE01_07370</name>
</gene>
<sequence>MAGGCGVVGHPLILPPAAGDTVRCRRGTGPRPRGRYGASVRIDLHAHSSASDGTQTPADLVASAADAGLDVVALTDHDTTAGWDAAAQAARQHGIALVRGTEVSARWRGVSVHLLCYLQDPTHPALVAELEATRHARVTRAERMVELLAADMPITWQDVLAQSGDAVTVGRPHIADALVANGVVPTRDAAFAQLLRADGPYHVPHYAPEASDAVRAIVAAGGVPVFAHPGADARGRIVPDETFDELAAAGLAGLEVDHRDHSPAQRERLRAIADRLGLLVTGGSDYHGAGKVNELGENLTRPEILAVIEERGTSDVVR</sequence>
<dbReference type="InterPro" id="IPR004013">
    <property type="entry name" value="PHP_dom"/>
</dbReference>
<dbReference type="GO" id="GO:0035312">
    <property type="term" value="F:5'-3' DNA exonuclease activity"/>
    <property type="evidence" value="ECO:0007669"/>
    <property type="project" value="TreeGrafter"/>
</dbReference>
<comment type="caution">
    <text evidence="2">The sequence shown here is derived from an EMBL/GenBank/DDBJ whole genome shotgun (WGS) entry which is preliminary data.</text>
</comment>
<dbReference type="InterPro" id="IPR052018">
    <property type="entry name" value="PHP_domain"/>
</dbReference>
<dbReference type="SUPFAM" id="SSF89550">
    <property type="entry name" value="PHP domain-like"/>
    <property type="match status" value="1"/>
</dbReference>
<accession>A0A510UQR3</accession>
<feature type="domain" description="Polymerase/histidinol phosphatase N-terminal" evidence="1">
    <location>
        <begin position="42"/>
        <end position="107"/>
    </location>
</feature>
<dbReference type="Gene3D" id="3.20.20.140">
    <property type="entry name" value="Metal-dependent hydrolases"/>
    <property type="match status" value="1"/>
</dbReference>
<organism evidence="2 3">
    <name type="scientific">Cellulomonas persica</name>
    <dbReference type="NCBI Taxonomy" id="76861"/>
    <lineage>
        <taxon>Bacteria</taxon>
        <taxon>Bacillati</taxon>
        <taxon>Actinomycetota</taxon>
        <taxon>Actinomycetes</taxon>
        <taxon>Micrococcales</taxon>
        <taxon>Cellulomonadaceae</taxon>
        <taxon>Cellulomonas</taxon>
    </lineage>
</organism>
<protein>
    <submittedName>
        <fullName evidence="2">Metal-dependent phosphoesterase</fullName>
    </submittedName>
</protein>
<dbReference type="Proteomes" id="UP000321386">
    <property type="component" value="Unassembled WGS sequence"/>
</dbReference>
<dbReference type="AlphaFoldDB" id="A0A510UQR3"/>
<dbReference type="Pfam" id="PF02811">
    <property type="entry name" value="PHP"/>
    <property type="match status" value="1"/>
</dbReference>
<dbReference type="SMART" id="SM00481">
    <property type="entry name" value="POLIIIAc"/>
    <property type="match status" value="1"/>
</dbReference>
<dbReference type="CDD" id="cd07438">
    <property type="entry name" value="PHP_HisPPase_AMP"/>
    <property type="match status" value="1"/>
</dbReference>
<dbReference type="InterPro" id="IPR016195">
    <property type="entry name" value="Pol/histidinol_Pase-like"/>
</dbReference>
<dbReference type="Gene3D" id="1.10.150.650">
    <property type="match status" value="1"/>
</dbReference>
<dbReference type="PANTHER" id="PTHR42924">
    <property type="entry name" value="EXONUCLEASE"/>
    <property type="match status" value="1"/>
</dbReference>